<dbReference type="PANTHER" id="PTHR42693">
    <property type="entry name" value="ARYLSULFATASE FAMILY MEMBER"/>
    <property type="match status" value="1"/>
</dbReference>
<keyword evidence="9" id="KW-1185">Reference proteome</keyword>
<comment type="cofactor">
    <cofactor evidence="1">
        <name>Ca(2+)</name>
        <dbReference type="ChEBI" id="CHEBI:29108"/>
    </cofactor>
</comment>
<name>A0A0C5WE43_9FLAO</name>
<dbReference type="InterPro" id="IPR017850">
    <property type="entry name" value="Alkaline_phosphatase_core_sf"/>
</dbReference>
<dbReference type="PATRIC" id="fig|1454006.5.peg.2687"/>
<dbReference type="Gene3D" id="3.40.720.10">
    <property type="entry name" value="Alkaline Phosphatase, subunit A"/>
    <property type="match status" value="1"/>
</dbReference>
<gene>
    <name evidence="8" type="ORF">AW14_13550</name>
</gene>
<accession>A0A0C5WE43</accession>
<evidence type="ECO:0000256" key="3">
    <source>
        <dbReference type="ARBA" id="ARBA00022723"/>
    </source>
</evidence>
<feature type="domain" description="Sulfatase N-terminal" evidence="7">
    <location>
        <begin position="26"/>
        <end position="410"/>
    </location>
</feature>
<dbReference type="EMBL" id="CP007202">
    <property type="protein sequence ID" value="AJR04522.1"/>
    <property type="molecule type" value="Genomic_DNA"/>
</dbReference>
<evidence type="ECO:0000256" key="1">
    <source>
        <dbReference type="ARBA" id="ARBA00001913"/>
    </source>
</evidence>
<dbReference type="RefSeq" id="WP_044639228.1">
    <property type="nucleotide sequence ID" value="NZ_CP007202.1"/>
</dbReference>
<evidence type="ECO:0000256" key="2">
    <source>
        <dbReference type="ARBA" id="ARBA00008779"/>
    </source>
</evidence>
<dbReference type="Gene3D" id="3.30.1120.10">
    <property type="match status" value="1"/>
</dbReference>
<evidence type="ECO:0000256" key="6">
    <source>
        <dbReference type="ARBA" id="ARBA00022837"/>
    </source>
</evidence>
<dbReference type="KEGG" id="sze:AW14_13550"/>
<keyword evidence="6" id="KW-0106">Calcium</keyword>
<keyword evidence="3" id="KW-0479">Metal-binding</keyword>
<organism evidence="8 9">
    <name type="scientific">Siansivirga zeaxanthinifaciens CC-SAMT-1</name>
    <dbReference type="NCBI Taxonomy" id="1454006"/>
    <lineage>
        <taxon>Bacteria</taxon>
        <taxon>Pseudomonadati</taxon>
        <taxon>Bacteroidota</taxon>
        <taxon>Flavobacteriia</taxon>
        <taxon>Flavobacteriales</taxon>
        <taxon>Flavobacteriaceae</taxon>
        <taxon>Siansivirga</taxon>
    </lineage>
</organism>
<dbReference type="CDD" id="cd16144">
    <property type="entry name" value="ARS_like"/>
    <property type="match status" value="1"/>
</dbReference>
<evidence type="ECO:0000256" key="5">
    <source>
        <dbReference type="ARBA" id="ARBA00022801"/>
    </source>
</evidence>
<protein>
    <submittedName>
        <fullName evidence="8">Sulfatase</fullName>
    </submittedName>
</protein>
<dbReference type="Pfam" id="PF00884">
    <property type="entry name" value="Sulfatase"/>
    <property type="match status" value="1"/>
</dbReference>
<dbReference type="InterPro" id="IPR050738">
    <property type="entry name" value="Sulfatase"/>
</dbReference>
<dbReference type="PANTHER" id="PTHR42693:SF42">
    <property type="entry name" value="ARYLSULFATASE G"/>
    <property type="match status" value="1"/>
</dbReference>
<dbReference type="HOGENOM" id="CLU_006332_10_4_10"/>
<dbReference type="GO" id="GO:0046872">
    <property type="term" value="F:metal ion binding"/>
    <property type="evidence" value="ECO:0007669"/>
    <property type="project" value="UniProtKB-KW"/>
</dbReference>
<dbReference type="Proteomes" id="UP000032229">
    <property type="component" value="Chromosome"/>
</dbReference>
<dbReference type="STRING" id="1454006.AW14_13550"/>
<keyword evidence="5" id="KW-0378">Hydrolase</keyword>
<evidence type="ECO:0000313" key="8">
    <source>
        <dbReference type="EMBL" id="AJR04522.1"/>
    </source>
</evidence>
<dbReference type="InterPro" id="IPR000917">
    <property type="entry name" value="Sulfatase_N"/>
</dbReference>
<sequence length="566" mass="64303">MRFYLFVFVVLITLISSSNNKAKHKPNIIFILADDFGYMDVQAYAERTLGVSKNLMYYETPNIDRLVAEGVAFDQAYVNQLCSPTRASLITGKYAARLGFTTATPERATYYNQNLPVPLGSYAHDVINHGDNIKIEMAWLNGSSNTALPSGASPDNGWDEMTIPEALSDYYSCFIGKWHLGGHGAKGYTPFDQGFNEAPAWFDAGASKYLNWRSIWNNRSKSRFPNAPQDYNYLGDSGEETGMNYLTDDLTEQAIRFIEKRSKSKDQPFFLYLSHFAVHGPYEAKNEDVNYFKNKKTKGWNNHKNEYYAAMIKALDNSVGSILNKLQELGLEENTLVVFMSDNGGIDYRVTPNGKITSNYPLTGGKACLNEGGIRIPLVFRWKGTIAKGKWSHQVVDCNDIFPTLLEAANHNPEIHYNKENGIDGRSLYGLLSDVNNKQNSYQRKTYYWYYPFNVIYNNPYDGLSLTPHSAIREGDYKLIFDWHGRLKLFNIETDISETNNLAKQMPDLTNRLFDKLMVWSKKNVKAAYWPKLNPNYKTEEDVHDVPFVNLLKIYNEGGNVAAGAN</sequence>
<evidence type="ECO:0000259" key="7">
    <source>
        <dbReference type="Pfam" id="PF00884"/>
    </source>
</evidence>
<dbReference type="OrthoDB" id="9765065at2"/>
<proteinExistence type="inferred from homology"/>
<evidence type="ECO:0000313" key="9">
    <source>
        <dbReference type="Proteomes" id="UP000032229"/>
    </source>
</evidence>
<dbReference type="SUPFAM" id="SSF53649">
    <property type="entry name" value="Alkaline phosphatase-like"/>
    <property type="match status" value="1"/>
</dbReference>
<evidence type="ECO:0000256" key="4">
    <source>
        <dbReference type="ARBA" id="ARBA00022729"/>
    </source>
</evidence>
<keyword evidence="4" id="KW-0732">Signal</keyword>
<comment type="similarity">
    <text evidence="2">Belongs to the sulfatase family.</text>
</comment>
<reference evidence="8 9" key="1">
    <citation type="submission" date="2014-02" db="EMBL/GenBank/DDBJ databases">
        <authorList>
            <person name="Young C.-C."/>
            <person name="Hameed A."/>
            <person name="Huang H.-C."/>
            <person name="Shahina M."/>
        </authorList>
    </citation>
    <scope>NUCLEOTIDE SEQUENCE [LARGE SCALE GENOMIC DNA]</scope>
    <source>
        <strain evidence="8 9">CC-SAMT-1</strain>
    </source>
</reference>
<dbReference type="GO" id="GO:0004065">
    <property type="term" value="F:arylsulfatase activity"/>
    <property type="evidence" value="ECO:0007669"/>
    <property type="project" value="TreeGrafter"/>
</dbReference>
<dbReference type="AlphaFoldDB" id="A0A0C5WE43"/>